<comment type="caution">
    <text evidence="3">The sequence shown here is derived from an EMBL/GenBank/DDBJ whole genome shotgun (WGS) entry which is preliminary data.</text>
</comment>
<evidence type="ECO:0000259" key="1">
    <source>
        <dbReference type="Pfam" id="PF14033"/>
    </source>
</evidence>
<dbReference type="Pfam" id="PF21666">
    <property type="entry name" value="DUF4246_N"/>
    <property type="match status" value="1"/>
</dbReference>
<reference evidence="3 4" key="1">
    <citation type="submission" date="2016-10" db="EMBL/GenBank/DDBJ databases">
        <title>Genome sequence of the ascomycete fungus Penicillium subrubescens.</title>
        <authorList>
            <person name="De Vries R.P."/>
            <person name="Peng M."/>
            <person name="Dilokpimol A."/>
            <person name="Hilden K."/>
            <person name="Makela M.R."/>
            <person name="Grigoriev I."/>
            <person name="Riley R."/>
            <person name="Granchi Z."/>
        </authorList>
    </citation>
    <scope>NUCLEOTIDE SEQUENCE [LARGE SCALE GENOMIC DNA]</scope>
    <source>
        <strain evidence="3 4">CBS 132785</strain>
    </source>
</reference>
<sequence length="636" mass="72976">MQIMSSITEKPDWDKKVFDEEITSKWRKEIAESGEDVSPKMMDWIIKELQWKSESFKKDGRVKVFDVGVVKSDTAISQELQKALKEAAVPFEDVPEDQKDYHPNSDQQVVDLVHPSLFPVIFGRSRILPDRTINLETCLGSVGQGDLLPVPSKDHIAHTPRYGYGWRATPREYSQKFQWLPCDVEFTEDAGCRIVSYINNAHPVKHRGLYEVVEKIITQAVPLWNETLAYRPYNERRIQYNSIDYEEDVIPEPDGQESDEDDDAYEERWQTYRNSRRFIQPEPAEFTPPNLERWGLINLQEAFAEEGLQVIVKLANIELTPEKPNYAGGSWHIEGQLNERICATAIYYYDSENITESTLAFRQRSEDNFEDVGYEQDCHEFLQAVYGFGPEVDSRNDTNVTQHLGSVVCKEGRLLTFPNVVQHCVSPFSLEDKTKPGHRKILALFLIDPHRRIISTANVPPQQEDWGMERQNLVTDLLANNLPPELQVMVEKDMPASFLTMDEAKAYRLELMEERSVASEVSNAAFETGNFSLCSSWIVTEKLYEQAVYLTKENFDNGVGLPLTAGLFLCHLEEDPAQIAFMRIYYQIPVTGTEDDLAKLAQQVIEPKVCSEREAFKQLMAQDCTAVPHYLGYVEK</sequence>
<proteinExistence type="predicted"/>
<feature type="domain" description="DUF4246" evidence="1">
    <location>
        <begin position="40"/>
        <end position="469"/>
    </location>
</feature>
<dbReference type="InterPro" id="IPR025340">
    <property type="entry name" value="DUF4246"/>
</dbReference>
<organism evidence="3 4">
    <name type="scientific">Penicillium subrubescens</name>
    <dbReference type="NCBI Taxonomy" id="1316194"/>
    <lineage>
        <taxon>Eukaryota</taxon>
        <taxon>Fungi</taxon>
        <taxon>Dikarya</taxon>
        <taxon>Ascomycota</taxon>
        <taxon>Pezizomycotina</taxon>
        <taxon>Eurotiomycetes</taxon>
        <taxon>Eurotiomycetidae</taxon>
        <taxon>Eurotiales</taxon>
        <taxon>Aspergillaceae</taxon>
        <taxon>Penicillium</taxon>
    </lineage>
</organism>
<keyword evidence="4" id="KW-1185">Reference proteome</keyword>
<dbReference type="STRING" id="1316194.A0A1Q5T8R2"/>
<dbReference type="EMBL" id="MNBE01000698">
    <property type="protein sequence ID" value="OKO96619.1"/>
    <property type="molecule type" value="Genomic_DNA"/>
</dbReference>
<dbReference type="InterPro" id="IPR049207">
    <property type="entry name" value="DUF4246_N"/>
</dbReference>
<dbReference type="AlphaFoldDB" id="A0A1Q5T8R2"/>
<evidence type="ECO:0000313" key="4">
    <source>
        <dbReference type="Proteomes" id="UP000186955"/>
    </source>
</evidence>
<dbReference type="PANTHER" id="PTHR33119:SF1">
    <property type="entry name" value="FE2OG DIOXYGENASE DOMAIN-CONTAINING PROTEIN"/>
    <property type="match status" value="1"/>
</dbReference>
<dbReference type="InterPro" id="IPR049192">
    <property type="entry name" value="DUF4246_C"/>
</dbReference>
<name>A0A1Q5T8R2_9EURO</name>
<protein>
    <submittedName>
        <fullName evidence="3">Uncharacterized protein</fullName>
    </submittedName>
</protein>
<gene>
    <name evidence="3" type="ORF">PENSUB_10794</name>
</gene>
<dbReference type="Proteomes" id="UP000186955">
    <property type="component" value="Unassembled WGS sequence"/>
</dbReference>
<accession>A0A1Q5T8R2</accession>
<dbReference type="Pfam" id="PF14033">
    <property type="entry name" value="DUF4246"/>
    <property type="match status" value="1"/>
</dbReference>
<dbReference type="PANTHER" id="PTHR33119">
    <property type="entry name" value="IFI3P"/>
    <property type="match status" value="1"/>
</dbReference>
<feature type="domain" description="DUF4246" evidence="2">
    <location>
        <begin position="1"/>
        <end position="29"/>
    </location>
</feature>
<evidence type="ECO:0000259" key="2">
    <source>
        <dbReference type="Pfam" id="PF21666"/>
    </source>
</evidence>
<evidence type="ECO:0000313" key="3">
    <source>
        <dbReference type="EMBL" id="OKO96619.1"/>
    </source>
</evidence>